<dbReference type="Proteomes" id="UP000777482">
    <property type="component" value="Unassembled WGS sequence"/>
</dbReference>
<dbReference type="EMBL" id="PUHQ01000124">
    <property type="protein sequence ID" value="KAG0655296.1"/>
    <property type="molecule type" value="Genomic_DNA"/>
</dbReference>
<organism evidence="2 3">
    <name type="scientific">Rhodotorula mucilaginosa</name>
    <name type="common">Yeast</name>
    <name type="synonym">Rhodotorula rubra</name>
    <dbReference type="NCBI Taxonomy" id="5537"/>
    <lineage>
        <taxon>Eukaryota</taxon>
        <taxon>Fungi</taxon>
        <taxon>Dikarya</taxon>
        <taxon>Basidiomycota</taxon>
        <taxon>Pucciniomycotina</taxon>
        <taxon>Microbotryomycetes</taxon>
        <taxon>Sporidiobolales</taxon>
        <taxon>Sporidiobolaceae</taxon>
        <taxon>Rhodotorula</taxon>
    </lineage>
</organism>
<dbReference type="PANTHER" id="PTHR38705">
    <property type="entry name" value="PROTEIN RDS1"/>
    <property type="match status" value="1"/>
</dbReference>
<gene>
    <name evidence="2" type="ORF">C6P46_001056</name>
</gene>
<proteinExistence type="predicted"/>
<keyword evidence="3" id="KW-1185">Reference proteome</keyword>
<evidence type="ECO:0000256" key="1">
    <source>
        <dbReference type="SAM" id="SignalP"/>
    </source>
</evidence>
<evidence type="ECO:0000313" key="2">
    <source>
        <dbReference type="EMBL" id="KAG0655296.1"/>
    </source>
</evidence>
<evidence type="ECO:0000313" key="3">
    <source>
        <dbReference type="Proteomes" id="UP000777482"/>
    </source>
</evidence>
<name>A0A9P7B2R5_RHOMI</name>
<dbReference type="InterPro" id="IPR039254">
    <property type="entry name" value="Rds1"/>
</dbReference>
<protein>
    <recommendedName>
        <fullName evidence="4">Rds1 protein</fullName>
    </recommendedName>
</protein>
<sequence length="414" mass="45202">MLFSTLTLAAALAGSATASPLLLRRQGPGTDVPATPSNNGTAVGSSYLNATVESVPIGVTPGNWSQLTNATEPYPNGRLFIGNPTGNTTNVTLAWKGQPAGGLLETKPDYAPRSSFDRQSLNLGLLQEMIELDLFYYLLANFTSEDWQAAGLTEDDRTLTQHMANQEIGHATAITNMLGVDVAPKQCVYQYPFETLKQGILFAQLVTRFGEAGTYGFLGQMDSRPSSQIILQAITTEARQQMVFRQFQGLPAMPEWFETGISQAYQWTLLSQYIRSCPTNNPRIEFTRFPLLDVTNQPYALDGTPGLNSNYTLTEGAGRRVDLYWEPLNKTVGPDGLYVTESVAGEPKFLAFIDQLNVTYAPLEGVNLTSRVAHAIVPNGTVFPPQPVVVNTAFVAVVDEDIFLTPYNISLINK</sequence>
<dbReference type="Pfam" id="PF13668">
    <property type="entry name" value="Ferritin_2"/>
    <property type="match status" value="1"/>
</dbReference>
<accession>A0A9P7B2R5</accession>
<feature type="chain" id="PRO_5040230594" description="Rds1 protein" evidence="1">
    <location>
        <begin position="19"/>
        <end position="414"/>
    </location>
</feature>
<keyword evidence="1" id="KW-0732">Signal</keyword>
<feature type="signal peptide" evidence="1">
    <location>
        <begin position="1"/>
        <end position="18"/>
    </location>
</feature>
<reference evidence="2 3" key="1">
    <citation type="submission" date="2020-11" db="EMBL/GenBank/DDBJ databases">
        <title>Kefir isolates.</title>
        <authorList>
            <person name="Marcisauskas S."/>
            <person name="Kim Y."/>
            <person name="Blasche S."/>
        </authorList>
    </citation>
    <scope>NUCLEOTIDE SEQUENCE [LARGE SCALE GENOMIC DNA]</scope>
    <source>
        <strain evidence="2 3">KR</strain>
    </source>
</reference>
<dbReference type="AlphaFoldDB" id="A0A9P7B2R5"/>
<comment type="caution">
    <text evidence="2">The sequence shown here is derived from an EMBL/GenBank/DDBJ whole genome shotgun (WGS) entry which is preliminary data.</text>
</comment>
<dbReference type="OrthoDB" id="2098436at2759"/>
<evidence type="ECO:0008006" key="4">
    <source>
        <dbReference type="Google" id="ProtNLM"/>
    </source>
</evidence>
<dbReference type="PANTHER" id="PTHR38705:SF1">
    <property type="entry name" value="PROTEIN RDS1"/>
    <property type="match status" value="1"/>
</dbReference>